<accession>A0ABR9QIQ9</accession>
<organism evidence="1 2">
    <name type="scientific">Litchfieldia luteola</name>
    <dbReference type="NCBI Taxonomy" id="682179"/>
    <lineage>
        <taxon>Bacteria</taxon>
        <taxon>Bacillati</taxon>
        <taxon>Bacillota</taxon>
        <taxon>Bacilli</taxon>
        <taxon>Bacillales</taxon>
        <taxon>Bacillaceae</taxon>
        <taxon>Litchfieldia</taxon>
    </lineage>
</organism>
<comment type="caution">
    <text evidence="1">The sequence shown here is derived from an EMBL/GenBank/DDBJ whole genome shotgun (WGS) entry which is preliminary data.</text>
</comment>
<proteinExistence type="predicted"/>
<dbReference type="InterPro" id="IPR046152">
    <property type="entry name" value="DUF6154"/>
</dbReference>
<name>A0ABR9QIQ9_9BACI</name>
<dbReference type="EMBL" id="JADCLJ010000019">
    <property type="protein sequence ID" value="MBE4908389.1"/>
    <property type="molecule type" value="Genomic_DNA"/>
</dbReference>
<dbReference type="RefSeq" id="WP_193536012.1">
    <property type="nucleotide sequence ID" value="NZ_JADCLJ010000019.1"/>
</dbReference>
<dbReference type="Proteomes" id="UP001516662">
    <property type="component" value="Unassembled WGS sequence"/>
</dbReference>
<protein>
    <submittedName>
        <fullName evidence="1">Cytosolic protein</fullName>
    </submittedName>
</protein>
<gene>
    <name evidence="1" type="ORF">IMZ08_10000</name>
</gene>
<evidence type="ECO:0000313" key="2">
    <source>
        <dbReference type="Proteomes" id="UP001516662"/>
    </source>
</evidence>
<evidence type="ECO:0000313" key="1">
    <source>
        <dbReference type="EMBL" id="MBE4908389.1"/>
    </source>
</evidence>
<dbReference type="Pfam" id="PF19651">
    <property type="entry name" value="DUF6154"/>
    <property type="match status" value="1"/>
</dbReference>
<sequence>MKFIDELYEMYRHKLSGDEEDADILAFSVLEQLNRDDMITLIEELSDQELYNLVGFYMIEKLKAKMAREEFGDTKAVPNDGVRNLH</sequence>
<keyword evidence="2" id="KW-1185">Reference proteome</keyword>
<reference evidence="1 2" key="1">
    <citation type="submission" date="2020-10" db="EMBL/GenBank/DDBJ databases">
        <title>Bacillus sp. HD4P25, an endophyte from a halophyte.</title>
        <authorList>
            <person name="Sun J.-Q."/>
        </authorList>
    </citation>
    <scope>NUCLEOTIDE SEQUENCE [LARGE SCALE GENOMIC DNA]</scope>
    <source>
        <strain evidence="1 2">YIM 93174</strain>
    </source>
</reference>